<feature type="transmembrane region" description="Helical" evidence="7">
    <location>
        <begin position="414"/>
        <end position="435"/>
    </location>
</feature>
<proteinExistence type="inferred from homology"/>
<dbReference type="Proteomes" id="UP001225598">
    <property type="component" value="Chromosome"/>
</dbReference>
<dbReference type="PANTHER" id="PTHR30489:SF0">
    <property type="entry name" value="LIPOPROTEIN-RELEASING SYSTEM TRANSMEMBRANE PROTEIN LOLE"/>
    <property type="match status" value="1"/>
</dbReference>
<evidence type="ECO:0000256" key="5">
    <source>
        <dbReference type="ARBA" id="ARBA00022989"/>
    </source>
</evidence>
<feature type="transmembrane region" description="Helical" evidence="7">
    <location>
        <begin position="787"/>
        <end position="810"/>
    </location>
</feature>
<feature type="transmembrane region" description="Helical" evidence="7">
    <location>
        <begin position="9"/>
        <end position="27"/>
    </location>
</feature>
<reference evidence="9 10" key="1">
    <citation type="submission" date="2023-05" db="EMBL/GenBank/DDBJ databases">
        <title>Corynebacterium suedekumii sp. nov. and Corynebacterium breve sp. nov. isolated from raw cow's milk.</title>
        <authorList>
            <person name="Baer M.K."/>
            <person name="Mehl L."/>
            <person name="Hellmuth R."/>
            <person name="Marke G."/>
            <person name="Lipski A."/>
        </authorList>
    </citation>
    <scope>NUCLEOTIDE SEQUENCE [LARGE SCALE GENOMIC DNA]</scope>
    <source>
        <strain evidence="9 10">R4</strain>
    </source>
</reference>
<sequence>MRSHPWRTIAGLVMIFIPVALISGLIVHESSVSTQQNLDSARTSIRFVESADCRQDIHGSNFDCPGETVSGNEYDMLTEELPEFDIYLHVGQEVVAHHEDRTAAFNVDQVGYAPHAPLPSANEVLLPKSTMAVLDVEVGDTITVDGFGEWKIAGSSATYQAIVSSPTLIEPREFSTIASSPVQRYGSWIAVGSDEFTWENVLSLNKLGFIVASDDVIQNPSSTNEQYDEFAGENPPYGQQDALMGAYILAMIFVGFVFLLLFIMPVFALSAVRQARNYAVMRSQGASQRHIRLTVMAYGFVTGLIGATLGLATGAVAGAILYSTRYPGWPLDFGWGQLAAAWLGAVTGSTIAAFIPAWITARQSIASGVQGAAPDKMMRFSRWFLAGPVGIVAGAVLLAVPFGQFWWENLLRPFGWPILILGVAGCAPLLVYQGTRWGSSLPLVGRLAMRDVSRQALRSVPAIAVILAVTTISVLAYSTSLATMKAEATWTHKTYNPAAMYVSPSYYGGKMDPEALDTIVAEVESIVGPVETYTVEGNADAYAHTDSGQCNYTAQYAGGFEVQKAADSHGNDPKTDPQAARACLGTLRSIPISSPWVGGVTVASEATLKAYEFSDPADYQRAMGALDEPAVLSATGSTIVDIVSLDIEDFSGAQDVANPTGDVKAVPALPEAEFYQLITASALDKLNTGYYPVGAIFVAKQPLTAAQSHQLSAISNDSTMAYSVRPLVSFEAERYISWLVAGGLSALIVVVIALIMSLSTQGTNRHFALLTAVGAAPTLPRRVSGMYAAILAFVGTLFGTTGGLIASWASTISTKYDINGEVLSVGTRDYLAVDWLLLLTLLVVVPLLSYGIGTLVHREPQPNAYRET</sequence>
<dbReference type="Pfam" id="PF02687">
    <property type="entry name" value="FtsX"/>
    <property type="match status" value="1"/>
</dbReference>
<evidence type="ECO:0000259" key="8">
    <source>
        <dbReference type="Pfam" id="PF02687"/>
    </source>
</evidence>
<evidence type="ECO:0000313" key="9">
    <source>
        <dbReference type="EMBL" id="WIM68383.1"/>
    </source>
</evidence>
<keyword evidence="10" id="KW-1185">Reference proteome</keyword>
<evidence type="ECO:0000256" key="2">
    <source>
        <dbReference type="ARBA" id="ARBA00005236"/>
    </source>
</evidence>
<keyword evidence="5 7" id="KW-1133">Transmembrane helix</keyword>
<feature type="transmembrane region" description="Helical" evidence="7">
    <location>
        <begin position="380"/>
        <end position="402"/>
    </location>
</feature>
<keyword evidence="4 7" id="KW-0812">Transmembrane</keyword>
<feature type="domain" description="ABC3 transporter permease C-terminal" evidence="8">
    <location>
        <begin position="251"/>
        <end position="364"/>
    </location>
</feature>
<comment type="similarity">
    <text evidence="2">Belongs to the ABC-4 integral membrane protein family. LolC/E subfamily.</text>
</comment>
<feature type="transmembrane region" description="Helical" evidence="7">
    <location>
        <begin position="456"/>
        <end position="477"/>
    </location>
</feature>
<evidence type="ECO:0000256" key="6">
    <source>
        <dbReference type="ARBA" id="ARBA00023136"/>
    </source>
</evidence>
<feature type="transmembrane region" description="Helical" evidence="7">
    <location>
        <begin position="334"/>
        <end position="359"/>
    </location>
</feature>
<evidence type="ECO:0000256" key="1">
    <source>
        <dbReference type="ARBA" id="ARBA00004651"/>
    </source>
</evidence>
<protein>
    <recommendedName>
        <fullName evidence="8">ABC3 transporter permease C-terminal domain-containing protein</fullName>
    </recommendedName>
</protein>
<comment type="subcellular location">
    <subcellularLocation>
        <location evidence="1">Cell membrane</location>
        <topology evidence="1">Multi-pass membrane protein</topology>
    </subcellularLocation>
</comment>
<accession>A0ABY8VFW3</accession>
<dbReference type="PANTHER" id="PTHR30489">
    <property type="entry name" value="LIPOPROTEIN-RELEASING SYSTEM TRANSMEMBRANE PROTEIN LOLE"/>
    <property type="match status" value="1"/>
</dbReference>
<evidence type="ECO:0000256" key="7">
    <source>
        <dbReference type="SAM" id="Phobius"/>
    </source>
</evidence>
<evidence type="ECO:0000313" key="10">
    <source>
        <dbReference type="Proteomes" id="UP001225598"/>
    </source>
</evidence>
<evidence type="ECO:0000256" key="4">
    <source>
        <dbReference type="ARBA" id="ARBA00022692"/>
    </source>
</evidence>
<feature type="transmembrane region" description="Helical" evidence="7">
    <location>
        <begin position="830"/>
        <end position="856"/>
    </location>
</feature>
<name>A0ABY8VFW3_9CORY</name>
<evidence type="ECO:0000256" key="3">
    <source>
        <dbReference type="ARBA" id="ARBA00022475"/>
    </source>
</evidence>
<gene>
    <name evidence="9" type="ORF">QP027_03020</name>
</gene>
<dbReference type="InterPro" id="IPR003838">
    <property type="entry name" value="ABC3_permease_C"/>
</dbReference>
<dbReference type="InterPro" id="IPR051447">
    <property type="entry name" value="Lipoprotein-release_system"/>
</dbReference>
<keyword evidence="3" id="KW-1003">Cell membrane</keyword>
<keyword evidence="6 7" id="KW-0472">Membrane</keyword>
<dbReference type="RefSeq" id="WP_284825888.1">
    <property type="nucleotide sequence ID" value="NZ_CP126969.1"/>
</dbReference>
<organism evidence="9 10">
    <name type="scientific">Corynebacterium breve</name>
    <dbReference type="NCBI Taxonomy" id="3049799"/>
    <lineage>
        <taxon>Bacteria</taxon>
        <taxon>Bacillati</taxon>
        <taxon>Actinomycetota</taxon>
        <taxon>Actinomycetes</taxon>
        <taxon>Mycobacteriales</taxon>
        <taxon>Corynebacteriaceae</taxon>
        <taxon>Corynebacterium</taxon>
    </lineage>
</organism>
<feature type="transmembrane region" description="Helical" evidence="7">
    <location>
        <begin position="735"/>
        <end position="756"/>
    </location>
</feature>
<dbReference type="EMBL" id="CP126969">
    <property type="protein sequence ID" value="WIM68383.1"/>
    <property type="molecule type" value="Genomic_DNA"/>
</dbReference>
<feature type="transmembrane region" description="Helical" evidence="7">
    <location>
        <begin position="244"/>
        <end position="272"/>
    </location>
</feature>
<feature type="transmembrane region" description="Helical" evidence="7">
    <location>
        <begin position="293"/>
        <end position="322"/>
    </location>
</feature>